<evidence type="ECO:0000313" key="3">
    <source>
        <dbReference type="Proteomes" id="UP000807769"/>
    </source>
</evidence>
<dbReference type="Gene3D" id="1.25.40.10">
    <property type="entry name" value="Tetratricopeptide repeat domain"/>
    <property type="match status" value="2"/>
</dbReference>
<dbReference type="Pfam" id="PF12770">
    <property type="entry name" value="CHAT"/>
    <property type="match status" value="1"/>
</dbReference>
<dbReference type="RefSeq" id="XP_041190378.1">
    <property type="nucleotide sequence ID" value="XM_041342229.1"/>
</dbReference>
<reference evidence="2" key="1">
    <citation type="journal article" date="2020" name="New Phytol.">
        <title>Comparative genomics reveals dynamic genome evolution in host specialist ectomycorrhizal fungi.</title>
        <authorList>
            <person name="Lofgren L.A."/>
            <person name="Nguyen N.H."/>
            <person name="Vilgalys R."/>
            <person name="Ruytinx J."/>
            <person name="Liao H.L."/>
            <person name="Branco S."/>
            <person name="Kuo A."/>
            <person name="LaButti K."/>
            <person name="Lipzen A."/>
            <person name="Andreopoulos W."/>
            <person name="Pangilinan J."/>
            <person name="Riley R."/>
            <person name="Hundley H."/>
            <person name="Na H."/>
            <person name="Barry K."/>
            <person name="Grigoriev I.V."/>
            <person name="Stajich J.E."/>
            <person name="Kennedy P.G."/>
        </authorList>
    </citation>
    <scope>NUCLEOTIDE SEQUENCE</scope>
    <source>
        <strain evidence="2">MN1</strain>
    </source>
</reference>
<evidence type="ECO:0000313" key="2">
    <source>
        <dbReference type="EMBL" id="KAG1812096.1"/>
    </source>
</evidence>
<sequence length="680" mass="75693">MADSLKRFEQWGALSDLDEAIEHHRAALALRPKDHPGRSMFLNNLAIRLRSRFEQRGALFDLDEVIEHHRAALALRPKDHPGRSMFLNNLAIRLRSRFEQRGALSDLDEAIELDRAALALCFLGHPSLSTTLPPASMTDLCNGARRHPDRSMSLNNLANSLQARFEQRGALSDLEKAIELHRAALAFRPLGHPDRSVSLNNLAKSLRARFEQQSVSSDLEEAFGFYLQLHEISHAVSRKDLSTAKSWAASAEQLNHYSALVAYQTALGFLDRHVAALSSFSRHFDVIREATSSIAMDALSCSVRHGTLTTAVELVEQGRAVFWTQLARFRTPLDELSASGDTGEALAEEFKQLSFRICKALDALDVSLEDQFSQIRELIIQWDGIISRIRMLPDFARFLLPPLFSDLQKAGEDGPVVIVNASRYSCDALIILSSQDPVHVSLDITQAEVSESTSAFQFLTSHAGTSDHKTELCKIVMLRKFIPRGSRIWWCPTAEFTLLPLHAAGPYEPKNHNFSHFYVSSYTPTLATLIRARRQGSRDTSAQHFVAIGQASPDGAKGLWCVAAELGIVAQRVAPFLSFTSLADSNATVQRAFDTLSQKQWLHLACHGMPNREEPFESSFAMYDGSLMIRDIIRTRLQDPEFAFLSACHTTVSDKKSPDEAIHLAAAMQFSGFRSVIGSM</sequence>
<gene>
    <name evidence="2" type="ORF">BJ212DRAFT_1578835</name>
</gene>
<accession>A0A9P7E698</accession>
<dbReference type="AlphaFoldDB" id="A0A9P7E698"/>
<dbReference type="Pfam" id="PF13374">
    <property type="entry name" value="TPR_10"/>
    <property type="match status" value="2"/>
</dbReference>
<dbReference type="SUPFAM" id="SSF48452">
    <property type="entry name" value="TPR-like"/>
    <property type="match status" value="1"/>
</dbReference>
<name>A0A9P7E698_9AGAM</name>
<comment type="caution">
    <text evidence="2">The sequence shown here is derived from an EMBL/GenBank/DDBJ whole genome shotgun (WGS) entry which is preliminary data.</text>
</comment>
<dbReference type="OrthoDB" id="9991317at2759"/>
<dbReference type="GeneID" id="64636245"/>
<evidence type="ECO:0000259" key="1">
    <source>
        <dbReference type="Pfam" id="PF12770"/>
    </source>
</evidence>
<dbReference type="InterPro" id="IPR024983">
    <property type="entry name" value="CHAT_dom"/>
</dbReference>
<proteinExistence type="predicted"/>
<dbReference type="EMBL" id="JABBWG010000027">
    <property type="protein sequence ID" value="KAG1812096.1"/>
    <property type="molecule type" value="Genomic_DNA"/>
</dbReference>
<keyword evidence="3" id="KW-1185">Reference proteome</keyword>
<dbReference type="PANTHER" id="PTHR19959">
    <property type="entry name" value="KINESIN LIGHT CHAIN"/>
    <property type="match status" value="1"/>
</dbReference>
<organism evidence="2 3">
    <name type="scientific">Suillus subaureus</name>
    <dbReference type="NCBI Taxonomy" id="48587"/>
    <lineage>
        <taxon>Eukaryota</taxon>
        <taxon>Fungi</taxon>
        <taxon>Dikarya</taxon>
        <taxon>Basidiomycota</taxon>
        <taxon>Agaricomycotina</taxon>
        <taxon>Agaricomycetes</taxon>
        <taxon>Agaricomycetidae</taxon>
        <taxon>Boletales</taxon>
        <taxon>Suillineae</taxon>
        <taxon>Suillaceae</taxon>
        <taxon>Suillus</taxon>
    </lineage>
</organism>
<dbReference type="InterPro" id="IPR011990">
    <property type="entry name" value="TPR-like_helical_dom_sf"/>
</dbReference>
<feature type="domain" description="CHAT" evidence="1">
    <location>
        <begin position="478"/>
        <end position="679"/>
    </location>
</feature>
<dbReference type="Proteomes" id="UP000807769">
    <property type="component" value="Unassembled WGS sequence"/>
</dbReference>
<protein>
    <submittedName>
        <fullName evidence="2">CHAT domain-containing protein</fullName>
    </submittedName>
</protein>
<dbReference type="PANTHER" id="PTHR19959:SF119">
    <property type="entry name" value="FUNGAL LIPASE-LIKE DOMAIN-CONTAINING PROTEIN"/>
    <property type="match status" value="1"/>
</dbReference>